<dbReference type="Proteomes" id="UP001597541">
    <property type="component" value="Unassembled WGS sequence"/>
</dbReference>
<evidence type="ECO:0000256" key="1">
    <source>
        <dbReference type="SAM" id="MobiDB-lite"/>
    </source>
</evidence>
<keyword evidence="2" id="KW-1133">Transmembrane helix</keyword>
<feature type="region of interest" description="Disordered" evidence="1">
    <location>
        <begin position="591"/>
        <end position="615"/>
    </location>
</feature>
<evidence type="ECO:0000256" key="2">
    <source>
        <dbReference type="SAM" id="Phobius"/>
    </source>
</evidence>
<feature type="transmembrane region" description="Helical" evidence="2">
    <location>
        <begin position="389"/>
        <end position="408"/>
    </location>
</feature>
<gene>
    <name evidence="3" type="ORF">ACFSUF_18970</name>
</gene>
<proteinExistence type="predicted"/>
<organism evidence="3 4">
    <name type="scientific">Paenibacillus gansuensis</name>
    <dbReference type="NCBI Taxonomy" id="306542"/>
    <lineage>
        <taxon>Bacteria</taxon>
        <taxon>Bacillati</taxon>
        <taxon>Bacillota</taxon>
        <taxon>Bacilli</taxon>
        <taxon>Bacillales</taxon>
        <taxon>Paenibacillaceae</taxon>
        <taxon>Paenibacillus</taxon>
    </lineage>
</organism>
<comment type="caution">
    <text evidence="3">The sequence shown here is derived from an EMBL/GenBank/DDBJ whole genome shotgun (WGS) entry which is preliminary data.</text>
</comment>
<keyword evidence="2" id="KW-0472">Membrane</keyword>
<feature type="transmembrane region" description="Helical" evidence="2">
    <location>
        <begin position="358"/>
        <end position="377"/>
    </location>
</feature>
<dbReference type="EMBL" id="JBHUME010000012">
    <property type="protein sequence ID" value="MFD2614499.1"/>
    <property type="molecule type" value="Genomic_DNA"/>
</dbReference>
<name>A0ABW5PH81_9BACL</name>
<reference evidence="4" key="1">
    <citation type="journal article" date="2019" name="Int. J. Syst. Evol. Microbiol.">
        <title>The Global Catalogue of Microorganisms (GCM) 10K type strain sequencing project: providing services to taxonomists for standard genome sequencing and annotation.</title>
        <authorList>
            <consortium name="The Broad Institute Genomics Platform"/>
            <consortium name="The Broad Institute Genome Sequencing Center for Infectious Disease"/>
            <person name="Wu L."/>
            <person name="Ma J."/>
        </authorList>
    </citation>
    <scope>NUCLEOTIDE SEQUENCE [LARGE SCALE GENOMIC DNA]</scope>
    <source>
        <strain evidence="4">KCTC 3950</strain>
    </source>
</reference>
<evidence type="ECO:0000313" key="4">
    <source>
        <dbReference type="Proteomes" id="UP001597541"/>
    </source>
</evidence>
<keyword evidence="2" id="KW-0812">Transmembrane</keyword>
<feature type="transmembrane region" description="Helical" evidence="2">
    <location>
        <begin position="321"/>
        <end position="346"/>
    </location>
</feature>
<dbReference type="RefSeq" id="WP_377605427.1">
    <property type="nucleotide sequence ID" value="NZ_JBHUME010000012.1"/>
</dbReference>
<accession>A0ABW5PH81</accession>
<protein>
    <submittedName>
        <fullName evidence="3">Uncharacterized protein</fullName>
    </submittedName>
</protein>
<sequence length="636" mass="66762">MGAKDISKTMTLKDGVSSVLGKISAGTVKYKKDLQDLKQTGNDTWTSLRTGIVTVAGVAAGFFGLGAAAEFVGRSVEGVEAMTEASTKLATIMKGTVGATNAQIESVKTYADELEKSGVVAADVTLAGSQQLATFSLQSDTIKKLMPGMNDLLAQTKGVKAAQGDAVSVGNLFGKVMDGQTGALSKLGISFTAAQEKMLKHGTEQQRAATLAEVISKNVGGVNKALAQTDAGKLAQVANAMGGIEDAVGLLYLKVKTEFAGVFLQYLPQITTWVEGAAGAVTSWAANGGIERVAAGIKSVSDIASGTYQFFRNNWTLIGPIIYGIVASFTAYKVSAMGAAFWTAVFGKEATFSSISTAFMGTAALVASGQISILAGAQRLLNAAWNANPIGVIITLLGLLVIAGIYVVKNWEQVKLAGMRTWNTVVGAAEWAVNKYFTFANFMMKIYKYAWDSIEYAGKSIWNGILTAGEAGVNGFIGLVNSMINKSLEGINSLIGKANSISKSLGLGTIANELSFEGMKKVSFGGAKANAEKPKWDSGFNVFPQVNFGGAKFSDDAIMKQVSKVQAEKDKKKGKNDDPLTKALKENTAALAKNTEETGKNTNATGKNTETLKGNKTGMDIADGLLARVERHMYGV</sequence>
<evidence type="ECO:0000313" key="3">
    <source>
        <dbReference type="EMBL" id="MFD2614499.1"/>
    </source>
</evidence>
<feature type="compositionally biased region" description="Low complexity" evidence="1">
    <location>
        <begin position="600"/>
        <end position="611"/>
    </location>
</feature>
<keyword evidence="4" id="KW-1185">Reference proteome</keyword>